<dbReference type="InterPro" id="IPR000156">
    <property type="entry name" value="Ran_bind_dom"/>
</dbReference>
<evidence type="ECO:0000313" key="4">
    <source>
        <dbReference type="Proteomes" id="UP001212841"/>
    </source>
</evidence>
<dbReference type="AlphaFoldDB" id="A0AAD5S320"/>
<feature type="domain" description="RanBD1" evidence="2">
    <location>
        <begin position="74"/>
        <end position="211"/>
    </location>
</feature>
<dbReference type="PROSITE" id="PS50196">
    <property type="entry name" value="RANBD1"/>
    <property type="match status" value="1"/>
</dbReference>
<evidence type="ECO:0000259" key="2">
    <source>
        <dbReference type="PROSITE" id="PS50196"/>
    </source>
</evidence>
<gene>
    <name evidence="3" type="ORF">HK097_002831</name>
</gene>
<comment type="caution">
    <text evidence="3">The sequence shown here is derived from an EMBL/GenBank/DDBJ whole genome shotgun (WGS) entry which is preliminary data.</text>
</comment>
<accession>A0AAD5S320</accession>
<dbReference type="Gene3D" id="2.30.29.30">
    <property type="entry name" value="Pleckstrin-homology domain (PH domain)/Phosphotyrosine-binding domain (PTB)"/>
    <property type="match status" value="1"/>
</dbReference>
<evidence type="ECO:0000313" key="3">
    <source>
        <dbReference type="EMBL" id="KAJ3039419.1"/>
    </source>
</evidence>
<dbReference type="FunFam" id="2.30.29.30:FF:000312">
    <property type="entry name" value="Ran binding protein 1"/>
    <property type="match status" value="1"/>
</dbReference>
<dbReference type="Proteomes" id="UP001212841">
    <property type="component" value="Unassembled WGS sequence"/>
</dbReference>
<protein>
    <recommendedName>
        <fullName evidence="2">RanBD1 domain-containing protein</fullName>
    </recommendedName>
</protein>
<dbReference type="InterPro" id="IPR011993">
    <property type="entry name" value="PH-like_dom_sf"/>
</dbReference>
<dbReference type="SUPFAM" id="SSF50729">
    <property type="entry name" value="PH domain-like"/>
    <property type="match status" value="1"/>
</dbReference>
<keyword evidence="4" id="KW-1185">Reference proteome</keyword>
<dbReference type="InterPro" id="IPR045255">
    <property type="entry name" value="RanBP1-like"/>
</dbReference>
<dbReference type="InterPro" id="IPR045256">
    <property type="entry name" value="RanBP1_RanBD"/>
</dbReference>
<dbReference type="GO" id="GO:0005737">
    <property type="term" value="C:cytoplasm"/>
    <property type="evidence" value="ECO:0007669"/>
    <property type="project" value="TreeGrafter"/>
</dbReference>
<dbReference type="GO" id="GO:0005643">
    <property type="term" value="C:nuclear pore"/>
    <property type="evidence" value="ECO:0007669"/>
    <property type="project" value="TreeGrafter"/>
</dbReference>
<organism evidence="3 4">
    <name type="scientific">Rhizophlyctis rosea</name>
    <dbReference type="NCBI Taxonomy" id="64517"/>
    <lineage>
        <taxon>Eukaryota</taxon>
        <taxon>Fungi</taxon>
        <taxon>Fungi incertae sedis</taxon>
        <taxon>Chytridiomycota</taxon>
        <taxon>Chytridiomycota incertae sedis</taxon>
        <taxon>Chytridiomycetes</taxon>
        <taxon>Rhizophlyctidales</taxon>
        <taxon>Rhizophlyctidaceae</taxon>
        <taxon>Rhizophlyctis</taxon>
    </lineage>
</organism>
<dbReference type="GO" id="GO:0006913">
    <property type="term" value="P:nucleocytoplasmic transport"/>
    <property type="evidence" value="ECO:0007669"/>
    <property type="project" value="InterPro"/>
</dbReference>
<dbReference type="GO" id="GO:0005096">
    <property type="term" value="F:GTPase activator activity"/>
    <property type="evidence" value="ECO:0007669"/>
    <property type="project" value="TreeGrafter"/>
</dbReference>
<evidence type="ECO:0000256" key="1">
    <source>
        <dbReference type="SAM" id="MobiDB-lite"/>
    </source>
</evidence>
<sequence>MADNENQPTVQKETRLSAIYIPMRVMSGMTYTKAEHYSHPVDTQKLTMKLQRLQENGAAEAGEEDEVAPSVDVHFEPVMKLEQLDEIKTFEEDEEALFKMRSKLFRFDKANNEWKERGTGDVKFLKHKETGKIRLLMRREKTHKICANHYVTPEMTLSPNVGSDRSWVWSCLADYSEGEAAAELLAIRFANSENANKFKAQFLEAQKHNIDLDSKSTSKPAEAEPKVEEDKLEEKKEAPKEEAKAEEKKAEEPKKEESA</sequence>
<dbReference type="PANTHER" id="PTHR23138:SF87">
    <property type="entry name" value="E3 SUMO-PROTEIN LIGASE RANBP2"/>
    <property type="match status" value="1"/>
</dbReference>
<proteinExistence type="predicted"/>
<feature type="region of interest" description="Disordered" evidence="1">
    <location>
        <begin position="211"/>
        <end position="259"/>
    </location>
</feature>
<dbReference type="Pfam" id="PF00638">
    <property type="entry name" value="Ran_BP1"/>
    <property type="match status" value="1"/>
</dbReference>
<reference evidence="3" key="1">
    <citation type="submission" date="2020-05" db="EMBL/GenBank/DDBJ databases">
        <title>Phylogenomic resolution of chytrid fungi.</title>
        <authorList>
            <person name="Stajich J.E."/>
            <person name="Amses K."/>
            <person name="Simmons R."/>
            <person name="Seto K."/>
            <person name="Myers J."/>
            <person name="Bonds A."/>
            <person name="Quandt C.A."/>
            <person name="Barry K."/>
            <person name="Liu P."/>
            <person name="Grigoriev I."/>
            <person name="Longcore J.E."/>
            <person name="James T.Y."/>
        </authorList>
    </citation>
    <scope>NUCLEOTIDE SEQUENCE</scope>
    <source>
        <strain evidence="3">JEL0318</strain>
    </source>
</reference>
<dbReference type="PANTHER" id="PTHR23138">
    <property type="entry name" value="RAN BINDING PROTEIN"/>
    <property type="match status" value="1"/>
</dbReference>
<name>A0AAD5S320_9FUNG</name>
<dbReference type="CDD" id="cd13179">
    <property type="entry name" value="RanBD_RanBP1"/>
    <property type="match status" value="1"/>
</dbReference>
<dbReference type="EMBL" id="JADGJD010001636">
    <property type="protein sequence ID" value="KAJ3039419.1"/>
    <property type="molecule type" value="Genomic_DNA"/>
</dbReference>
<dbReference type="SMART" id="SM00160">
    <property type="entry name" value="RanBD"/>
    <property type="match status" value="1"/>
</dbReference>